<keyword evidence="1" id="KW-0808">Transferase</keyword>
<keyword evidence="2" id="KW-0547">Nucleotide-binding</keyword>
<dbReference type="CDD" id="cd14014">
    <property type="entry name" value="STKc_PknB_like"/>
    <property type="match status" value="1"/>
</dbReference>
<dbReference type="PANTHER" id="PTHR43289:SF6">
    <property type="entry name" value="SERINE_THREONINE-PROTEIN KINASE NEKL-3"/>
    <property type="match status" value="1"/>
</dbReference>
<dbReference type="PANTHER" id="PTHR43289">
    <property type="entry name" value="MITOGEN-ACTIVATED PROTEIN KINASE KINASE KINASE 20-RELATED"/>
    <property type="match status" value="1"/>
</dbReference>
<keyword evidence="3 6" id="KW-0418">Kinase</keyword>
<organism evidence="6 7">
    <name type="scientific">Psychrobacter halodurans</name>
    <dbReference type="NCBI Taxonomy" id="2818439"/>
    <lineage>
        <taxon>Bacteria</taxon>
        <taxon>Pseudomonadati</taxon>
        <taxon>Pseudomonadota</taxon>
        <taxon>Gammaproteobacteria</taxon>
        <taxon>Moraxellales</taxon>
        <taxon>Moraxellaceae</taxon>
        <taxon>Psychrobacter</taxon>
    </lineage>
</organism>
<dbReference type="GO" id="GO:0004674">
    <property type="term" value="F:protein serine/threonine kinase activity"/>
    <property type="evidence" value="ECO:0007669"/>
    <property type="project" value="UniProtKB-KW"/>
</dbReference>
<keyword evidence="6" id="KW-0723">Serine/threonine-protein kinase</keyword>
<evidence type="ECO:0000259" key="5">
    <source>
        <dbReference type="PROSITE" id="PS50011"/>
    </source>
</evidence>
<dbReference type="Gene3D" id="1.10.510.10">
    <property type="entry name" value="Transferase(Phosphotransferase) domain 1"/>
    <property type="match status" value="1"/>
</dbReference>
<accession>A0AAW4IRJ5</accession>
<sequence length="331" mass="37223">MKNNASNSSLKQAKTAPVWQAHAQQILPVLTKELVKLQYRQVSHLRIGVYAGDYQGLSRAMHSQFGLVLLKWQLSEHHCQQSAQAVSSGVFYEYGVITALSALTPYQRVAPPLLAHHELRLHIAAPPSALIAVVMPYYKNGSLSQYLKRPLHARQKHQLIMQAAQVIAQLHRAGWLHNDIKPSNILLDDLSPLHFLSSQADDSSLKTDLLLTDFALATRVEASTIGNPAGTPAYLAPERWQGHGASVQSDIYAFGIMLYEILVGVRPLQIDKQSREPLKTWAVQHCQQPIPRLPPAYRHYQPIIDQALAKRVEKRYQSMAQILLALRRIWD</sequence>
<dbReference type="Pfam" id="PF00069">
    <property type="entry name" value="Pkinase"/>
    <property type="match status" value="1"/>
</dbReference>
<protein>
    <submittedName>
        <fullName evidence="6">Serine/threonine protein kinase</fullName>
    </submittedName>
</protein>
<reference evidence="6 7" key="1">
    <citation type="submission" date="2021-03" db="EMBL/GenBank/DDBJ databases">
        <authorList>
            <person name="Shang D.-D."/>
            <person name="Du Z.-J."/>
            <person name="Chen G.-J."/>
        </authorList>
    </citation>
    <scope>NUCLEOTIDE SEQUENCE [LARGE SCALE GENOMIC DNA]</scope>
    <source>
        <strain evidence="6 7">F2608</strain>
    </source>
</reference>
<evidence type="ECO:0000313" key="6">
    <source>
        <dbReference type="EMBL" id="MBO1517776.1"/>
    </source>
</evidence>
<evidence type="ECO:0000256" key="4">
    <source>
        <dbReference type="ARBA" id="ARBA00022840"/>
    </source>
</evidence>
<evidence type="ECO:0000256" key="2">
    <source>
        <dbReference type="ARBA" id="ARBA00022741"/>
    </source>
</evidence>
<dbReference type="SMART" id="SM00220">
    <property type="entry name" value="S_TKc"/>
    <property type="match status" value="1"/>
</dbReference>
<proteinExistence type="predicted"/>
<dbReference type="Proteomes" id="UP000664161">
    <property type="component" value="Unassembled WGS sequence"/>
</dbReference>
<keyword evidence="7" id="KW-1185">Reference proteome</keyword>
<dbReference type="RefSeq" id="WP_207970192.1">
    <property type="nucleotide sequence ID" value="NZ_JAGBKN010000029.1"/>
</dbReference>
<evidence type="ECO:0000256" key="1">
    <source>
        <dbReference type="ARBA" id="ARBA00022679"/>
    </source>
</evidence>
<dbReference type="InterPro" id="IPR011009">
    <property type="entry name" value="Kinase-like_dom_sf"/>
</dbReference>
<keyword evidence="4" id="KW-0067">ATP-binding</keyword>
<dbReference type="AlphaFoldDB" id="A0AAW4IRJ5"/>
<evidence type="ECO:0000256" key="3">
    <source>
        <dbReference type="ARBA" id="ARBA00022777"/>
    </source>
</evidence>
<name>A0AAW4IRJ5_9GAMM</name>
<dbReference type="InterPro" id="IPR000719">
    <property type="entry name" value="Prot_kinase_dom"/>
</dbReference>
<feature type="domain" description="Protein kinase" evidence="5">
    <location>
        <begin position="39"/>
        <end position="331"/>
    </location>
</feature>
<dbReference type="PROSITE" id="PS50011">
    <property type="entry name" value="PROTEIN_KINASE_DOM"/>
    <property type="match status" value="1"/>
</dbReference>
<comment type="caution">
    <text evidence="6">The sequence shown here is derived from an EMBL/GenBank/DDBJ whole genome shotgun (WGS) entry which is preliminary data.</text>
</comment>
<dbReference type="EMBL" id="JAGBKN010000029">
    <property type="protein sequence ID" value="MBO1517776.1"/>
    <property type="molecule type" value="Genomic_DNA"/>
</dbReference>
<dbReference type="SUPFAM" id="SSF56112">
    <property type="entry name" value="Protein kinase-like (PK-like)"/>
    <property type="match status" value="1"/>
</dbReference>
<evidence type="ECO:0000313" key="7">
    <source>
        <dbReference type="Proteomes" id="UP000664161"/>
    </source>
</evidence>
<gene>
    <name evidence="6" type="ORF">J3491_10595</name>
</gene>
<dbReference type="GO" id="GO:0005524">
    <property type="term" value="F:ATP binding"/>
    <property type="evidence" value="ECO:0007669"/>
    <property type="project" value="UniProtKB-KW"/>
</dbReference>